<gene>
    <name evidence="2" type="ORF">HNQ61_001747</name>
</gene>
<accession>A0A841GSA4</accession>
<organism evidence="2 3">
    <name type="scientific">Longimicrobium terrae</name>
    <dbReference type="NCBI Taxonomy" id="1639882"/>
    <lineage>
        <taxon>Bacteria</taxon>
        <taxon>Pseudomonadati</taxon>
        <taxon>Gemmatimonadota</taxon>
        <taxon>Longimicrobiia</taxon>
        <taxon>Longimicrobiales</taxon>
        <taxon>Longimicrobiaceae</taxon>
        <taxon>Longimicrobium</taxon>
    </lineage>
</organism>
<feature type="region of interest" description="Disordered" evidence="1">
    <location>
        <begin position="1"/>
        <end position="49"/>
    </location>
</feature>
<feature type="compositionally biased region" description="Low complexity" evidence="1">
    <location>
        <begin position="9"/>
        <end position="29"/>
    </location>
</feature>
<protein>
    <submittedName>
        <fullName evidence="2">Uncharacterized protein</fullName>
    </submittedName>
</protein>
<sequence>MEARPRITGGRASAFPAAAFPGASSRAPGRSPVIRPGRRRGFPQTVVRG</sequence>
<dbReference type="AlphaFoldDB" id="A0A841GSA4"/>
<evidence type="ECO:0000313" key="3">
    <source>
        <dbReference type="Proteomes" id="UP000582837"/>
    </source>
</evidence>
<evidence type="ECO:0000256" key="1">
    <source>
        <dbReference type="SAM" id="MobiDB-lite"/>
    </source>
</evidence>
<dbReference type="Proteomes" id="UP000582837">
    <property type="component" value="Unassembled WGS sequence"/>
</dbReference>
<comment type="caution">
    <text evidence="2">The sequence shown here is derived from an EMBL/GenBank/DDBJ whole genome shotgun (WGS) entry which is preliminary data.</text>
</comment>
<name>A0A841GSA4_9BACT</name>
<proteinExistence type="predicted"/>
<keyword evidence="3" id="KW-1185">Reference proteome</keyword>
<dbReference type="EMBL" id="JACHIA010000003">
    <property type="protein sequence ID" value="MBB6070130.1"/>
    <property type="molecule type" value="Genomic_DNA"/>
</dbReference>
<evidence type="ECO:0000313" key="2">
    <source>
        <dbReference type="EMBL" id="MBB6070130.1"/>
    </source>
</evidence>
<reference evidence="2 3" key="1">
    <citation type="submission" date="2020-08" db="EMBL/GenBank/DDBJ databases">
        <title>Genomic Encyclopedia of Type Strains, Phase IV (KMG-IV): sequencing the most valuable type-strain genomes for metagenomic binning, comparative biology and taxonomic classification.</title>
        <authorList>
            <person name="Goeker M."/>
        </authorList>
    </citation>
    <scope>NUCLEOTIDE SEQUENCE [LARGE SCALE GENOMIC DNA]</scope>
    <source>
        <strain evidence="2 3">DSM 29007</strain>
    </source>
</reference>